<dbReference type="SUPFAM" id="SSF52821">
    <property type="entry name" value="Rhodanese/Cell cycle control phosphatase"/>
    <property type="match status" value="1"/>
</dbReference>
<dbReference type="OrthoDB" id="135517at2157"/>
<dbReference type="PROSITE" id="PS50206">
    <property type="entry name" value="RHODANESE_3"/>
    <property type="match status" value="1"/>
</dbReference>
<proteinExistence type="predicted"/>
<feature type="domain" description="Rhodanese" evidence="1">
    <location>
        <begin position="30"/>
        <end position="113"/>
    </location>
</feature>
<evidence type="ECO:0000313" key="2">
    <source>
        <dbReference type="EMBL" id="QUH22865.1"/>
    </source>
</evidence>
<evidence type="ECO:0000313" key="3">
    <source>
        <dbReference type="Proteomes" id="UP000681041"/>
    </source>
</evidence>
<gene>
    <name evidence="2" type="ORF">HYG87_03290</name>
</gene>
<dbReference type="Gene3D" id="3.40.250.10">
    <property type="entry name" value="Rhodanese-like domain"/>
    <property type="match status" value="1"/>
</dbReference>
<dbReference type="CDD" id="cd00158">
    <property type="entry name" value="RHOD"/>
    <property type="match status" value="1"/>
</dbReference>
<dbReference type="InterPro" id="IPR001763">
    <property type="entry name" value="Rhodanese-like_dom"/>
</dbReference>
<dbReference type="InterPro" id="IPR050229">
    <property type="entry name" value="GlpE_sulfurtransferase"/>
</dbReference>
<evidence type="ECO:0000259" key="1">
    <source>
        <dbReference type="PROSITE" id="PS50206"/>
    </source>
</evidence>
<reference evidence="2" key="1">
    <citation type="submission" date="2020-07" db="EMBL/GenBank/DDBJ databases">
        <title>Methanobacterium. sp. MethCan genome.</title>
        <authorList>
            <person name="Postec A."/>
            <person name="Quemeneur M."/>
        </authorList>
    </citation>
    <scope>NUCLEOTIDE SEQUENCE</scope>
    <source>
        <strain evidence="2">MethCAN</strain>
    </source>
</reference>
<protein>
    <submittedName>
        <fullName evidence="2">Rhodanese-like domain-containing protein</fullName>
    </submittedName>
</protein>
<dbReference type="Proteomes" id="UP000681041">
    <property type="component" value="Chromosome"/>
</dbReference>
<dbReference type="EMBL" id="CP058560">
    <property type="protein sequence ID" value="QUH22865.1"/>
    <property type="molecule type" value="Genomic_DNA"/>
</dbReference>
<name>A0A8T8K5U5_9EURY</name>
<keyword evidence="3" id="KW-1185">Reference proteome</keyword>
<dbReference type="PANTHER" id="PTHR43031:SF1">
    <property type="entry name" value="PYRIDINE NUCLEOTIDE-DISULPHIDE OXIDOREDUCTASE"/>
    <property type="match status" value="1"/>
</dbReference>
<dbReference type="RefSeq" id="WP_211533811.1">
    <property type="nucleotide sequence ID" value="NZ_CP058560.1"/>
</dbReference>
<dbReference type="Pfam" id="PF00581">
    <property type="entry name" value="Rhodanese"/>
    <property type="match status" value="1"/>
</dbReference>
<dbReference type="PANTHER" id="PTHR43031">
    <property type="entry name" value="FAD-DEPENDENT OXIDOREDUCTASE"/>
    <property type="match status" value="1"/>
</dbReference>
<organism evidence="2 3">
    <name type="scientific">Methanobacterium alkalithermotolerans</name>
    <dbReference type="NCBI Taxonomy" id="2731220"/>
    <lineage>
        <taxon>Archaea</taxon>
        <taxon>Methanobacteriati</taxon>
        <taxon>Methanobacteriota</taxon>
        <taxon>Methanomada group</taxon>
        <taxon>Methanobacteria</taxon>
        <taxon>Methanobacteriales</taxon>
        <taxon>Methanobacteriaceae</taxon>
        <taxon>Methanobacterium</taxon>
    </lineage>
</organism>
<accession>A0A8T8K5U5</accession>
<dbReference type="GeneID" id="64819757"/>
<dbReference type="InterPro" id="IPR036873">
    <property type="entry name" value="Rhodanese-like_dom_sf"/>
</dbReference>
<dbReference type="AlphaFoldDB" id="A0A8T8K5U5"/>
<sequence>MFKRKRSTIKSKVKDISPSEAQDLIQNNKDKPSFLLLDVRTPEEFQQSHLNGAKLIDFYANNFTKEIMELDKSKKYLIYCRTGVRSSKTMKLMEKAGFKEVYNLSGGITRWNKSGLPH</sequence>
<dbReference type="SMART" id="SM00450">
    <property type="entry name" value="RHOD"/>
    <property type="match status" value="1"/>
</dbReference>
<dbReference type="KEGG" id="meme:HYG87_03290"/>